<dbReference type="InterPro" id="IPR027417">
    <property type="entry name" value="P-loop_NTPase"/>
</dbReference>
<dbReference type="CDD" id="cd06170">
    <property type="entry name" value="LuxR_C_like"/>
    <property type="match status" value="1"/>
</dbReference>
<proteinExistence type="predicted"/>
<accession>A0A7Y9GMW1</accession>
<dbReference type="PRINTS" id="PR00038">
    <property type="entry name" value="HTHLUXR"/>
</dbReference>
<dbReference type="PROSITE" id="PS50043">
    <property type="entry name" value="HTH_LUXR_2"/>
    <property type="match status" value="1"/>
</dbReference>
<dbReference type="InterPro" id="IPR036388">
    <property type="entry name" value="WH-like_DNA-bd_sf"/>
</dbReference>
<dbReference type="PROSITE" id="PS00622">
    <property type="entry name" value="HTH_LUXR_1"/>
    <property type="match status" value="1"/>
</dbReference>
<dbReference type="GO" id="GO:0006355">
    <property type="term" value="P:regulation of DNA-templated transcription"/>
    <property type="evidence" value="ECO:0007669"/>
    <property type="project" value="InterPro"/>
</dbReference>
<gene>
    <name evidence="2" type="ORF">BJ991_001424</name>
</gene>
<comment type="caution">
    <text evidence="2">The sequence shown here is derived from an EMBL/GenBank/DDBJ whole genome shotgun (WGS) entry which is preliminary data.</text>
</comment>
<dbReference type="EMBL" id="JACCBV010000001">
    <property type="protein sequence ID" value="NYE19396.1"/>
    <property type="molecule type" value="Genomic_DNA"/>
</dbReference>
<dbReference type="SUPFAM" id="SSF46894">
    <property type="entry name" value="C-terminal effector domain of the bipartite response regulators"/>
    <property type="match status" value="1"/>
</dbReference>
<name>A0A7Y9GMW1_9MICO</name>
<evidence type="ECO:0000259" key="1">
    <source>
        <dbReference type="PROSITE" id="PS50043"/>
    </source>
</evidence>
<organism evidence="2 3">
    <name type="scientific">Microbacterium immunditiarum</name>
    <dbReference type="NCBI Taxonomy" id="337480"/>
    <lineage>
        <taxon>Bacteria</taxon>
        <taxon>Bacillati</taxon>
        <taxon>Actinomycetota</taxon>
        <taxon>Actinomycetes</taxon>
        <taxon>Micrococcales</taxon>
        <taxon>Microbacteriaceae</taxon>
        <taxon>Microbacterium</taxon>
    </lineage>
</organism>
<dbReference type="RefSeq" id="WP_179488713.1">
    <property type="nucleotide sequence ID" value="NZ_JACCBV010000001.1"/>
</dbReference>
<evidence type="ECO:0000313" key="3">
    <source>
        <dbReference type="Proteomes" id="UP000576969"/>
    </source>
</evidence>
<keyword evidence="3" id="KW-1185">Reference proteome</keyword>
<dbReference type="Proteomes" id="UP000576969">
    <property type="component" value="Unassembled WGS sequence"/>
</dbReference>
<reference evidence="2 3" key="1">
    <citation type="submission" date="2020-07" db="EMBL/GenBank/DDBJ databases">
        <title>Sequencing the genomes of 1000 actinobacteria strains.</title>
        <authorList>
            <person name="Klenk H.-P."/>
        </authorList>
    </citation>
    <scope>NUCLEOTIDE SEQUENCE [LARGE SCALE GENOMIC DNA]</scope>
    <source>
        <strain evidence="2 3">DSM 24662</strain>
    </source>
</reference>
<evidence type="ECO:0000313" key="2">
    <source>
        <dbReference type="EMBL" id="NYE19396.1"/>
    </source>
</evidence>
<dbReference type="InterPro" id="IPR000792">
    <property type="entry name" value="Tscrpt_reg_LuxR_C"/>
</dbReference>
<dbReference type="Gene3D" id="1.25.40.10">
    <property type="entry name" value="Tetratricopeptide repeat domain"/>
    <property type="match status" value="2"/>
</dbReference>
<dbReference type="Gene3D" id="1.10.10.10">
    <property type="entry name" value="Winged helix-like DNA-binding domain superfamily/Winged helix DNA-binding domain"/>
    <property type="match status" value="1"/>
</dbReference>
<dbReference type="SUPFAM" id="SSF52540">
    <property type="entry name" value="P-loop containing nucleoside triphosphate hydrolases"/>
    <property type="match status" value="1"/>
</dbReference>
<dbReference type="SMART" id="SM00421">
    <property type="entry name" value="HTH_LUXR"/>
    <property type="match status" value="1"/>
</dbReference>
<dbReference type="AlphaFoldDB" id="A0A7Y9GMW1"/>
<dbReference type="GO" id="GO:0003677">
    <property type="term" value="F:DNA binding"/>
    <property type="evidence" value="ECO:0007669"/>
    <property type="project" value="UniProtKB-KW"/>
</dbReference>
<feature type="domain" description="HTH luxR-type" evidence="1">
    <location>
        <begin position="789"/>
        <end position="854"/>
    </location>
</feature>
<dbReference type="Pfam" id="PF00196">
    <property type="entry name" value="GerE"/>
    <property type="match status" value="1"/>
</dbReference>
<keyword evidence="2" id="KW-0238">DNA-binding</keyword>
<dbReference type="SUPFAM" id="SSF48452">
    <property type="entry name" value="TPR-like"/>
    <property type="match status" value="2"/>
</dbReference>
<dbReference type="InterPro" id="IPR011990">
    <property type="entry name" value="TPR-like_helical_dom_sf"/>
</dbReference>
<protein>
    <submittedName>
        <fullName evidence="2">DNA-binding CsgD family transcriptional regulator</fullName>
    </submittedName>
</protein>
<sequence length="856" mass="91530">MSVNVSATSAGRSTPSAETPAVDRVFLVSGLPGSGRSHLLAAWAAAERARGRRVTTSPSEASADSVLIFDDADRAAPAERDALRALVERGEPVRAVLALSSWPGGAAAEWAAMLRPAGVVERCVPRVPDAELRGLASDLGGDAVEVDDVSGAGGHPGLVAAVAHVAAREGLTRLSDVPASGRVREGDVPLLAALDRETSDVLYVAALCGDAVEVRRTAHGLGLTPAETLRALVAAERAGILEPGAESWRFGHAWLADILIAGRTAAEARSRHSLIAEGLLAEGGDPLAITHHLLASDDRSTSAVSWLIEEATQRISEDPLSAVQILETLMATAPPRFALREQARRVLARALAAAGRAPDVERLVESALADGGGKSESIPLLIHLSEALLLGDDVRKSVDVLAAAATASGAAHEHDRLMAVRSFHRVLAGELQAGESEAEEARRRGQASGDDVGESIALSALAHVAYYRGDIRTATRLADEAVRHADRGDSDEARRRSRYELGMFLIHADEPDRAAAVFERERERSDGNSASWHLPLPHVGLGLLAFHRGRWDEATARLSDALRFGEQVSTRWESWAARAHLAAMAIDRGRLDEARVHLDAIELEDANTPHHSLDAVLWARALMADALGQPREAFDLLRRATDLIVDYGVVSRLRWLAPDLVRIARRLDRTRECRDVLPLLDEVASRAQAPYITAAALRTRALHEGDSVLAIRAVEVLRDAYRPVELAATAVDAARLCTETRADAASAAELFREARMIYHDVGAAGRVAALRDEMRAHGFFTLQDRKVRVADGPASLTPAERRVADLVGRGMSNPAIAQTLSISPRTVETHVAHIFTKLGIKSRVELAVRAAGGLVS</sequence>
<dbReference type="InterPro" id="IPR016032">
    <property type="entry name" value="Sig_transdc_resp-reg_C-effctor"/>
</dbReference>